<reference evidence="4 5" key="1">
    <citation type="journal article" date="2020" name="ISME J.">
        <title>Uncovering the hidden diversity of litter-decomposition mechanisms in mushroom-forming fungi.</title>
        <authorList>
            <person name="Floudas D."/>
            <person name="Bentzer J."/>
            <person name="Ahren D."/>
            <person name="Johansson T."/>
            <person name="Persson P."/>
            <person name="Tunlid A."/>
        </authorList>
    </citation>
    <scope>NUCLEOTIDE SEQUENCE [LARGE SCALE GENOMIC DNA]</scope>
    <source>
        <strain evidence="4 5">CBS 101986</strain>
    </source>
</reference>
<keyword evidence="5" id="KW-1185">Reference proteome</keyword>
<dbReference type="EMBL" id="JAACJJ010000014">
    <property type="protein sequence ID" value="KAF5327127.1"/>
    <property type="molecule type" value="Genomic_DNA"/>
</dbReference>
<comment type="similarity">
    <text evidence="1">Belongs to the short-chain dehydrogenases/reductases (SDR) family.</text>
</comment>
<dbReference type="OrthoDB" id="9876299at2759"/>
<proteinExistence type="inferred from homology"/>
<keyword evidence="2" id="KW-0521">NADP</keyword>
<dbReference type="InterPro" id="IPR002347">
    <property type="entry name" value="SDR_fam"/>
</dbReference>
<evidence type="ECO:0000256" key="3">
    <source>
        <dbReference type="ARBA" id="ARBA00023002"/>
    </source>
</evidence>
<sequence>MGSETVCFVAGASRGLGLALVNELATRYPDAVVYAGVRDPANSPALHTLASRLPESKVHITKWVAADKQVNGAVAELIREKHGHVDIVIANAAISKSSYAPVSEMPIEDFKEMLEVNTTGVLVLFQSLYPLLKASTHLTGAKFVPISSGAGSIDGSFISGKVLAGYGASKAAMNYLCRKMHFENEWLVCFPINPGAVVTDMFEEFKAADTVGELSKNLDRISKTPEDTARLLVDVVNDAKREPQGGEFLNYNGGKNPW</sequence>
<dbReference type="PANTHER" id="PTHR43544">
    <property type="entry name" value="SHORT-CHAIN DEHYDROGENASE/REDUCTASE"/>
    <property type="match status" value="1"/>
</dbReference>
<dbReference type="Proteomes" id="UP000567179">
    <property type="component" value="Unassembled WGS sequence"/>
</dbReference>
<dbReference type="GO" id="GO:0016491">
    <property type="term" value="F:oxidoreductase activity"/>
    <property type="evidence" value="ECO:0007669"/>
    <property type="project" value="UniProtKB-KW"/>
</dbReference>
<evidence type="ECO:0000313" key="5">
    <source>
        <dbReference type="Proteomes" id="UP000567179"/>
    </source>
</evidence>
<evidence type="ECO:0000256" key="2">
    <source>
        <dbReference type="ARBA" id="ARBA00022857"/>
    </source>
</evidence>
<dbReference type="Gene3D" id="3.40.50.720">
    <property type="entry name" value="NAD(P)-binding Rossmann-like Domain"/>
    <property type="match status" value="1"/>
</dbReference>
<keyword evidence="3" id="KW-0560">Oxidoreductase</keyword>
<evidence type="ECO:0000256" key="1">
    <source>
        <dbReference type="ARBA" id="ARBA00006484"/>
    </source>
</evidence>
<name>A0A8H5BRS3_9AGAR</name>
<comment type="caution">
    <text evidence="4">The sequence shown here is derived from an EMBL/GenBank/DDBJ whole genome shotgun (WGS) entry which is preliminary data.</text>
</comment>
<dbReference type="SUPFAM" id="SSF51735">
    <property type="entry name" value="NAD(P)-binding Rossmann-fold domains"/>
    <property type="match status" value="1"/>
</dbReference>
<dbReference type="PRINTS" id="PR00081">
    <property type="entry name" value="GDHRDH"/>
</dbReference>
<dbReference type="AlphaFoldDB" id="A0A8H5BRS3"/>
<dbReference type="InterPro" id="IPR036291">
    <property type="entry name" value="NAD(P)-bd_dom_sf"/>
</dbReference>
<accession>A0A8H5BRS3</accession>
<evidence type="ECO:0000313" key="4">
    <source>
        <dbReference type="EMBL" id="KAF5327127.1"/>
    </source>
</evidence>
<dbReference type="InterPro" id="IPR020904">
    <property type="entry name" value="Sc_DH/Rdtase_CS"/>
</dbReference>
<protein>
    <submittedName>
        <fullName evidence="4">Uncharacterized protein</fullName>
    </submittedName>
</protein>
<dbReference type="PANTHER" id="PTHR43544:SF7">
    <property type="entry name" value="NADB-LER2"/>
    <property type="match status" value="1"/>
</dbReference>
<dbReference type="Pfam" id="PF00106">
    <property type="entry name" value="adh_short"/>
    <property type="match status" value="1"/>
</dbReference>
<dbReference type="PROSITE" id="PS00061">
    <property type="entry name" value="ADH_SHORT"/>
    <property type="match status" value="1"/>
</dbReference>
<gene>
    <name evidence="4" type="ORF">D9619_004959</name>
</gene>
<dbReference type="GO" id="GO:0005737">
    <property type="term" value="C:cytoplasm"/>
    <property type="evidence" value="ECO:0007669"/>
    <property type="project" value="TreeGrafter"/>
</dbReference>
<organism evidence="4 5">
    <name type="scientific">Psilocybe cf. subviscida</name>
    <dbReference type="NCBI Taxonomy" id="2480587"/>
    <lineage>
        <taxon>Eukaryota</taxon>
        <taxon>Fungi</taxon>
        <taxon>Dikarya</taxon>
        <taxon>Basidiomycota</taxon>
        <taxon>Agaricomycotina</taxon>
        <taxon>Agaricomycetes</taxon>
        <taxon>Agaricomycetidae</taxon>
        <taxon>Agaricales</taxon>
        <taxon>Agaricineae</taxon>
        <taxon>Strophariaceae</taxon>
        <taxon>Psilocybe</taxon>
    </lineage>
</organism>
<dbReference type="InterPro" id="IPR051468">
    <property type="entry name" value="Fungal_SecMetab_SDRs"/>
</dbReference>